<sequence length="137" mass="15477">MEAIRGTKGHATLIGRKDPRHSKSKQAPSGSPPSGLRSSTNEGKILLLQRSKSMRKYLSSITYRWIDEDCETAYLETLVDSRSFQKFWKTHPEWQQNVGDAIYECLVALEQTGLLKDSPECLTVAVVEDACLDFNDR</sequence>
<evidence type="ECO:0000313" key="3">
    <source>
        <dbReference type="Proteomes" id="UP000799291"/>
    </source>
</evidence>
<name>A0A6G1JJ74_9PLEO</name>
<organism evidence="2 3">
    <name type="scientific">Lentithecium fluviatile CBS 122367</name>
    <dbReference type="NCBI Taxonomy" id="1168545"/>
    <lineage>
        <taxon>Eukaryota</taxon>
        <taxon>Fungi</taxon>
        <taxon>Dikarya</taxon>
        <taxon>Ascomycota</taxon>
        <taxon>Pezizomycotina</taxon>
        <taxon>Dothideomycetes</taxon>
        <taxon>Pleosporomycetidae</taxon>
        <taxon>Pleosporales</taxon>
        <taxon>Massarineae</taxon>
        <taxon>Lentitheciaceae</taxon>
        <taxon>Lentithecium</taxon>
    </lineage>
</organism>
<evidence type="ECO:0000313" key="2">
    <source>
        <dbReference type="EMBL" id="KAF2690604.1"/>
    </source>
</evidence>
<dbReference type="OrthoDB" id="428577at2759"/>
<dbReference type="AlphaFoldDB" id="A0A6G1JJ74"/>
<feature type="region of interest" description="Disordered" evidence="1">
    <location>
        <begin position="1"/>
        <end position="42"/>
    </location>
</feature>
<proteinExistence type="predicted"/>
<dbReference type="Proteomes" id="UP000799291">
    <property type="component" value="Unassembled WGS sequence"/>
</dbReference>
<accession>A0A6G1JJ74</accession>
<protein>
    <submittedName>
        <fullName evidence="2">Uncharacterized protein</fullName>
    </submittedName>
</protein>
<gene>
    <name evidence="2" type="ORF">K458DRAFT_382166</name>
</gene>
<dbReference type="EMBL" id="MU005570">
    <property type="protein sequence ID" value="KAF2690604.1"/>
    <property type="molecule type" value="Genomic_DNA"/>
</dbReference>
<evidence type="ECO:0000256" key="1">
    <source>
        <dbReference type="SAM" id="MobiDB-lite"/>
    </source>
</evidence>
<reference evidence="2" key="1">
    <citation type="journal article" date="2020" name="Stud. Mycol.">
        <title>101 Dothideomycetes genomes: a test case for predicting lifestyles and emergence of pathogens.</title>
        <authorList>
            <person name="Haridas S."/>
            <person name="Albert R."/>
            <person name="Binder M."/>
            <person name="Bloem J."/>
            <person name="Labutti K."/>
            <person name="Salamov A."/>
            <person name="Andreopoulos B."/>
            <person name="Baker S."/>
            <person name="Barry K."/>
            <person name="Bills G."/>
            <person name="Bluhm B."/>
            <person name="Cannon C."/>
            <person name="Castanera R."/>
            <person name="Culley D."/>
            <person name="Daum C."/>
            <person name="Ezra D."/>
            <person name="Gonzalez J."/>
            <person name="Henrissat B."/>
            <person name="Kuo A."/>
            <person name="Liang C."/>
            <person name="Lipzen A."/>
            <person name="Lutzoni F."/>
            <person name="Magnuson J."/>
            <person name="Mondo S."/>
            <person name="Nolan M."/>
            <person name="Ohm R."/>
            <person name="Pangilinan J."/>
            <person name="Park H.-J."/>
            <person name="Ramirez L."/>
            <person name="Alfaro M."/>
            <person name="Sun H."/>
            <person name="Tritt A."/>
            <person name="Yoshinaga Y."/>
            <person name="Zwiers L.-H."/>
            <person name="Turgeon B."/>
            <person name="Goodwin S."/>
            <person name="Spatafora J."/>
            <person name="Crous P."/>
            <person name="Grigoriev I."/>
        </authorList>
    </citation>
    <scope>NUCLEOTIDE SEQUENCE</scope>
    <source>
        <strain evidence="2">CBS 122367</strain>
    </source>
</reference>
<keyword evidence="3" id="KW-1185">Reference proteome</keyword>